<organism evidence="3 4">
    <name type="scientific">Rhabdobacter roseus</name>
    <dbReference type="NCBI Taxonomy" id="1655419"/>
    <lineage>
        <taxon>Bacteria</taxon>
        <taxon>Pseudomonadati</taxon>
        <taxon>Bacteroidota</taxon>
        <taxon>Cytophagia</taxon>
        <taxon>Cytophagales</taxon>
        <taxon>Cytophagaceae</taxon>
        <taxon>Rhabdobacter</taxon>
    </lineage>
</organism>
<gene>
    <name evidence="3" type="ORF">HNQ92_001290</name>
</gene>
<protein>
    <submittedName>
        <fullName evidence="3">Transcriptional regulator with XRE-family HTH domain</fullName>
    </submittedName>
</protein>
<evidence type="ECO:0000259" key="2">
    <source>
        <dbReference type="PROSITE" id="PS50943"/>
    </source>
</evidence>
<dbReference type="CDD" id="cd00093">
    <property type="entry name" value="HTH_XRE"/>
    <property type="match status" value="1"/>
</dbReference>
<evidence type="ECO:0000313" key="4">
    <source>
        <dbReference type="Proteomes" id="UP000557307"/>
    </source>
</evidence>
<comment type="caution">
    <text evidence="3">The sequence shown here is derived from an EMBL/GenBank/DDBJ whole genome shotgun (WGS) entry which is preliminary data.</text>
</comment>
<dbReference type="GO" id="GO:0003677">
    <property type="term" value="F:DNA binding"/>
    <property type="evidence" value="ECO:0007669"/>
    <property type="project" value="InterPro"/>
</dbReference>
<dbReference type="Pfam" id="PF01381">
    <property type="entry name" value="HTH_3"/>
    <property type="match status" value="1"/>
</dbReference>
<sequence>MELNEKIKQILVDKNVSPSHFADEIGVQRSSISHILAGRNRPSLDIIQKIVKRYPDIGLDWILDDEEETVYSGGPSALKSEIYEPKYPQNRPHTRGLESRRESLPAPSTNQTNLRAQPESPVRPEIERILIFYSDGTFKEYKSS</sequence>
<dbReference type="Proteomes" id="UP000557307">
    <property type="component" value="Unassembled WGS sequence"/>
</dbReference>
<dbReference type="PROSITE" id="PS50943">
    <property type="entry name" value="HTH_CROC1"/>
    <property type="match status" value="1"/>
</dbReference>
<dbReference type="InterPro" id="IPR010982">
    <property type="entry name" value="Lambda_DNA-bd_dom_sf"/>
</dbReference>
<feature type="region of interest" description="Disordered" evidence="1">
    <location>
        <begin position="72"/>
        <end position="122"/>
    </location>
</feature>
<name>A0A840TI69_9BACT</name>
<evidence type="ECO:0000256" key="1">
    <source>
        <dbReference type="SAM" id="MobiDB-lite"/>
    </source>
</evidence>
<dbReference type="AlphaFoldDB" id="A0A840TI69"/>
<dbReference type="Gene3D" id="1.10.260.40">
    <property type="entry name" value="lambda repressor-like DNA-binding domains"/>
    <property type="match status" value="1"/>
</dbReference>
<keyword evidence="4" id="KW-1185">Reference proteome</keyword>
<dbReference type="SMART" id="SM00530">
    <property type="entry name" value="HTH_XRE"/>
    <property type="match status" value="1"/>
</dbReference>
<dbReference type="EMBL" id="JACHGF010000002">
    <property type="protein sequence ID" value="MBB5283164.1"/>
    <property type="molecule type" value="Genomic_DNA"/>
</dbReference>
<dbReference type="InterPro" id="IPR001387">
    <property type="entry name" value="Cro/C1-type_HTH"/>
</dbReference>
<evidence type="ECO:0000313" key="3">
    <source>
        <dbReference type="EMBL" id="MBB5283164.1"/>
    </source>
</evidence>
<dbReference type="SUPFAM" id="SSF47413">
    <property type="entry name" value="lambda repressor-like DNA-binding domains"/>
    <property type="match status" value="1"/>
</dbReference>
<feature type="compositionally biased region" description="Polar residues" evidence="1">
    <location>
        <begin position="106"/>
        <end position="115"/>
    </location>
</feature>
<feature type="domain" description="HTH cro/C1-type" evidence="2">
    <location>
        <begin position="7"/>
        <end position="61"/>
    </location>
</feature>
<accession>A0A840TI69</accession>
<dbReference type="RefSeq" id="WP_184172318.1">
    <property type="nucleotide sequence ID" value="NZ_JACHGF010000002.1"/>
</dbReference>
<proteinExistence type="predicted"/>
<reference evidence="3 4" key="1">
    <citation type="submission" date="2020-08" db="EMBL/GenBank/DDBJ databases">
        <title>Genomic Encyclopedia of Type Strains, Phase IV (KMG-IV): sequencing the most valuable type-strain genomes for metagenomic binning, comparative biology and taxonomic classification.</title>
        <authorList>
            <person name="Goeker M."/>
        </authorList>
    </citation>
    <scope>NUCLEOTIDE SEQUENCE [LARGE SCALE GENOMIC DNA]</scope>
    <source>
        <strain evidence="3 4">DSM 105074</strain>
    </source>
</reference>